<feature type="transmembrane region" description="Helical" evidence="5">
    <location>
        <begin position="243"/>
        <end position="266"/>
    </location>
</feature>
<dbReference type="InterPro" id="IPR051119">
    <property type="entry name" value="Nematode_SR-like"/>
</dbReference>
<evidence type="ECO:0000256" key="3">
    <source>
        <dbReference type="ARBA" id="ARBA00022989"/>
    </source>
</evidence>
<dbReference type="SUPFAM" id="SSF81321">
    <property type="entry name" value="Family A G protein-coupled receptor-like"/>
    <property type="match status" value="1"/>
</dbReference>
<dbReference type="InterPro" id="IPR019426">
    <property type="entry name" value="7TM_GPCR_serpentine_rcpt_Srv"/>
</dbReference>
<dbReference type="GO" id="GO:0016020">
    <property type="term" value="C:membrane"/>
    <property type="evidence" value="ECO:0007669"/>
    <property type="project" value="UniProtKB-SubCell"/>
</dbReference>
<dbReference type="Gene3D" id="1.20.1070.10">
    <property type="entry name" value="Rhodopsin 7-helix transmembrane proteins"/>
    <property type="match status" value="1"/>
</dbReference>
<feature type="transmembrane region" description="Helical" evidence="5">
    <location>
        <begin position="200"/>
        <end position="219"/>
    </location>
</feature>
<dbReference type="AlphaFoldDB" id="A0A2G5V219"/>
<dbReference type="OrthoDB" id="5866624at2759"/>
<feature type="transmembrane region" description="Helical" evidence="5">
    <location>
        <begin position="108"/>
        <end position="128"/>
    </location>
</feature>
<feature type="transmembrane region" description="Helical" evidence="5">
    <location>
        <begin position="149"/>
        <end position="169"/>
    </location>
</feature>
<comment type="caution">
    <text evidence="6">The sequence shown here is derived from an EMBL/GenBank/DDBJ whole genome shotgun (WGS) entry which is preliminary data.</text>
</comment>
<evidence type="ECO:0000256" key="1">
    <source>
        <dbReference type="ARBA" id="ARBA00004141"/>
    </source>
</evidence>
<organism evidence="6 7">
    <name type="scientific">Caenorhabditis nigoni</name>
    <dbReference type="NCBI Taxonomy" id="1611254"/>
    <lineage>
        <taxon>Eukaryota</taxon>
        <taxon>Metazoa</taxon>
        <taxon>Ecdysozoa</taxon>
        <taxon>Nematoda</taxon>
        <taxon>Chromadorea</taxon>
        <taxon>Rhabditida</taxon>
        <taxon>Rhabditina</taxon>
        <taxon>Rhabditomorpha</taxon>
        <taxon>Rhabditoidea</taxon>
        <taxon>Rhabditidae</taxon>
        <taxon>Peloderinae</taxon>
        <taxon>Caenorhabditis</taxon>
    </lineage>
</organism>
<evidence type="ECO:0000256" key="5">
    <source>
        <dbReference type="SAM" id="Phobius"/>
    </source>
</evidence>
<dbReference type="Pfam" id="PF10323">
    <property type="entry name" value="7TM_GPCR_Srv"/>
    <property type="match status" value="1"/>
</dbReference>
<protein>
    <recommendedName>
        <fullName evidence="8">Serpentine receptor class gamma</fullName>
    </recommendedName>
</protein>
<evidence type="ECO:0000313" key="7">
    <source>
        <dbReference type="Proteomes" id="UP000230233"/>
    </source>
</evidence>
<keyword evidence="4 5" id="KW-0472">Membrane</keyword>
<evidence type="ECO:0000256" key="4">
    <source>
        <dbReference type="ARBA" id="ARBA00023136"/>
    </source>
</evidence>
<feature type="transmembrane region" description="Helical" evidence="5">
    <location>
        <begin position="68"/>
        <end position="88"/>
    </location>
</feature>
<gene>
    <name evidence="6" type="primary">Cni-srv-2</name>
    <name evidence="6" type="synonym">Cnig_chr_II.g5712</name>
    <name evidence="6" type="ORF">B9Z55_005712</name>
</gene>
<evidence type="ECO:0000256" key="2">
    <source>
        <dbReference type="ARBA" id="ARBA00022692"/>
    </source>
</evidence>
<dbReference type="STRING" id="1611254.A0A2G5V219"/>
<keyword evidence="7" id="KW-1185">Reference proteome</keyword>
<name>A0A2G5V219_9PELO</name>
<reference evidence="7" key="1">
    <citation type="submission" date="2017-10" db="EMBL/GenBank/DDBJ databases">
        <title>Rapid genome shrinkage in a self-fertile nematode reveals novel sperm competition proteins.</title>
        <authorList>
            <person name="Yin D."/>
            <person name="Schwarz E.M."/>
            <person name="Thomas C.G."/>
            <person name="Felde R.L."/>
            <person name="Korf I.F."/>
            <person name="Cutter A.D."/>
            <person name="Schartner C.M."/>
            <person name="Ralston E.J."/>
            <person name="Meyer B.J."/>
            <person name="Haag E.S."/>
        </authorList>
    </citation>
    <scope>NUCLEOTIDE SEQUENCE [LARGE SCALE GENOMIC DNA]</scope>
    <source>
        <strain evidence="7">JU1422</strain>
    </source>
</reference>
<dbReference type="EMBL" id="PDUG01000002">
    <property type="protein sequence ID" value="PIC45814.1"/>
    <property type="molecule type" value="Genomic_DNA"/>
</dbReference>
<comment type="subcellular location">
    <subcellularLocation>
        <location evidence="1">Membrane</location>
        <topology evidence="1">Multi-pass membrane protein</topology>
    </subcellularLocation>
</comment>
<keyword evidence="2 5" id="KW-0812">Transmembrane</keyword>
<feature type="transmembrane region" description="Helical" evidence="5">
    <location>
        <begin position="278"/>
        <end position="301"/>
    </location>
</feature>
<dbReference type="PANTHER" id="PTHR31627">
    <property type="entry name" value="SERPENTINE RECEPTOR CLASS GAMMA-RELATED"/>
    <property type="match status" value="1"/>
</dbReference>
<keyword evidence="3 5" id="KW-1133">Transmembrane helix</keyword>
<evidence type="ECO:0008006" key="8">
    <source>
        <dbReference type="Google" id="ProtNLM"/>
    </source>
</evidence>
<evidence type="ECO:0000313" key="6">
    <source>
        <dbReference type="EMBL" id="PIC45814.1"/>
    </source>
</evidence>
<proteinExistence type="predicted"/>
<accession>A0A2G5V219</accession>
<sequence length="371" mass="42024">MISDELHMDCCNTISLYRIQFITLLPDIHLYNVVDGSRIQDCISPTFFVESVFYCLSKNLARFLNARIQLGFSAPADFIQVLISLFAFRFPIAGWKEVTYIPYLAKVGFMISQYSVLVEMCAQLLLSINRLSAIVYPILHNKFWTKKATLTLFSAGMLISIIPTASRAAQPSAYIHLNGSYIPHLINPGDQETNSKVTCLIYIFFCISSLSCNLLACCVHRKQKRLQFFETQIKLATTVQTNLLIYACLSTVIVVAMTCFQSLLAFHVFDLTAEAHKVVLVFLTISADAFALSNPWLLFCLSSTFRQKFLEARKIRRIFAAAPGRPLIPKFLGFLYQSMQNFGSGRKLSWTMVRKSLVLKIYGKNRSKKST</sequence>
<dbReference type="Proteomes" id="UP000230233">
    <property type="component" value="Chromosome II"/>
</dbReference>
<dbReference type="PANTHER" id="PTHR31627:SF31">
    <property type="entry name" value="SERPENTINE RECEPTOR CLASS GAMMA"/>
    <property type="match status" value="1"/>
</dbReference>